<dbReference type="Proteomes" id="UP000238634">
    <property type="component" value="Unassembled WGS sequence"/>
</dbReference>
<evidence type="ECO:0000256" key="1">
    <source>
        <dbReference type="SAM" id="MobiDB-lite"/>
    </source>
</evidence>
<dbReference type="RefSeq" id="WP_073071401.1">
    <property type="nucleotide sequence ID" value="NZ_MPPI01000011.1"/>
</dbReference>
<feature type="compositionally biased region" description="Pro residues" evidence="1">
    <location>
        <begin position="160"/>
        <end position="172"/>
    </location>
</feature>
<sequence>MNPATDLRSGHDRRHSDPPSLWIAVLAGSLIVHLLLLLSGRLFLFRVSSQKPARVAAPIELIDLSPKSSSKVARSTTPKVAKSSVAPQTATRLPNADSSVPPPVPDQPSAVQQVIKPSPVPVTPTRSIPKSAPTRSRVIPSPVTPSPKLTTQPDLSTPITPSPQPPFQPAPAPDATAAPAETPAEPTPVPAPSPSGIPLPDPEIGRVPGEPTQGLDESKRTNAGLPNVENAIPRGGTGVKADLLDIQDGNSLQDGKNNGGGTIPDKIARPIESSRLFLTLNYPPEVELNLGQTIRLIVLVDRTGKPKVTSVVDPSRSQEYDKFVSDLIQDQWTFEPATLAGQPVESLLNVSVRLNSLK</sequence>
<reference evidence="3 4" key="2">
    <citation type="submission" date="2018-03" db="EMBL/GenBank/DDBJ databases">
        <title>The ancient ancestry and fast evolution of plastids.</title>
        <authorList>
            <person name="Moore K.R."/>
            <person name="Magnabosco C."/>
            <person name="Momper L."/>
            <person name="Gold D.A."/>
            <person name="Bosak T."/>
            <person name="Fournier G.P."/>
        </authorList>
    </citation>
    <scope>NUCLEOTIDE SEQUENCE [LARGE SCALE GENOMIC DNA]</scope>
    <source>
        <strain evidence="3 4">ULC007</strain>
    </source>
</reference>
<evidence type="ECO:0008006" key="5">
    <source>
        <dbReference type="Google" id="ProtNLM"/>
    </source>
</evidence>
<feature type="region of interest" description="Disordered" evidence="1">
    <location>
        <begin position="67"/>
        <end position="236"/>
    </location>
</feature>
<feature type="transmembrane region" description="Helical" evidence="2">
    <location>
        <begin position="20"/>
        <end position="44"/>
    </location>
</feature>
<keyword evidence="2" id="KW-1133">Transmembrane helix</keyword>
<dbReference type="EMBL" id="PVWG01000011">
    <property type="protein sequence ID" value="PSB19312.1"/>
    <property type="molecule type" value="Genomic_DNA"/>
</dbReference>
<feature type="compositionally biased region" description="Low complexity" evidence="1">
    <location>
        <begin position="173"/>
        <end position="184"/>
    </location>
</feature>
<keyword evidence="2" id="KW-0812">Transmembrane</keyword>
<keyword evidence="2" id="KW-0472">Membrane</keyword>
<proteinExistence type="predicted"/>
<accession>A0A2T1DFP2</accession>
<dbReference type="OrthoDB" id="511366at2"/>
<gene>
    <name evidence="3" type="ORF">C7B65_12150</name>
</gene>
<comment type="caution">
    <text evidence="3">The sequence shown here is derived from an EMBL/GenBank/DDBJ whole genome shotgun (WGS) entry which is preliminary data.</text>
</comment>
<organism evidence="3 4">
    <name type="scientific">Phormidesmis priestleyi ULC007</name>
    <dbReference type="NCBI Taxonomy" id="1920490"/>
    <lineage>
        <taxon>Bacteria</taxon>
        <taxon>Bacillati</taxon>
        <taxon>Cyanobacteriota</taxon>
        <taxon>Cyanophyceae</taxon>
        <taxon>Leptolyngbyales</taxon>
        <taxon>Leptolyngbyaceae</taxon>
        <taxon>Phormidesmis</taxon>
    </lineage>
</organism>
<evidence type="ECO:0000256" key="2">
    <source>
        <dbReference type="SAM" id="Phobius"/>
    </source>
</evidence>
<keyword evidence="4" id="KW-1185">Reference proteome</keyword>
<dbReference type="PRINTS" id="PR01217">
    <property type="entry name" value="PRICHEXTENSN"/>
</dbReference>
<reference evidence="3 4" key="1">
    <citation type="submission" date="2018-02" db="EMBL/GenBank/DDBJ databases">
        <authorList>
            <person name="Cohen D.B."/>
            <person name="Kent A.D."/>
        </authorList>
    </citation>
    <scope>NUCLEOTIDE SEQUENCE [LARGE SCALE GENOMIC DNA]</scope>
    <source>
        <strain evidence="3 4">ULC007</strain>
    </source>
</reference>
<dbReference type="Gene3D" id="3.30.1150.10">
    <property type="match status" value="1"/>
</dbReference>
<dbReference type="STRING" id="1920490.GCA_001895925_04533"/>
<name>A0A2T1DFP2_9CYAN</name>
<dbReference type="AlphaFoldDB" id="A0A2T1DFP2"/>
<evidence type="ECO:0000313" key="3">
    <source>
        <dbReference type="EMBL" id="PSB19312.1"/>
    </source>
</evidence>
<evidence type="ECO:0000313" key="4">
    <source>
        <dbReference type="Proteomes" id="UP000238634"/>
    </source>
</evidence>
<feature type="compositionally biased region" description="Pro residues" evidence="1">
    <location>
        <begin position="185"/>
        <end position="201"/>
    </location>
</feature>
<feature type="compositionally biased region" description="Polar residues" evidence="1">
    <location>
        <begin position="67"/>
        <end position="78"/>
    </location>
</feature>
<protein>
    <recommendedName>
        <fullName evidence="5">TonB C-terminal domain-containing protein</fullName>
    </recommendedName>
</protein>